<dbReference type="Pfam" id="PF00437">
    <property type="entry name" value="T2SSE"/>
    <property type="match status" value="1"/>
</dbReference>
<protein>
    <submittedName>
        <fullName evidence="4">Type II secretion system protein E</fullName>
    </submittedName>
</protein>
<dbReference type="PATRIC" id="fig|1324957.4.peg.2530"/>
<proteinExistence type="inferred from homology"/>
<name>V4GRS4_9EURY</name>
<comment type="similarity">
    <text evidence="1">Belongs to the GSP E family.</text>
</comment>
<dbReference type="SUPFAM" id="SSF52540">
    <property type="entry name" value="P-loop containing nucleoside triphosphate hydrolases"/>
    <property type="match status" value="1"/>
</dbReference>
<comment type="caution">
    <text evidence="4">The sequence shown here is derived from an EMBL/GenBank/DDBJ whole genome shotgun (WGS) entry which is preliminary data.</text>
</comment>
<dbReference type="RefSeq" id="WP_023395070.1">
    <property type="nucleotide sequence ID" value="NZ_ASGZ01000047.1"/>
</dbReference>
<organism evidence="4 5">
    <name type="scientific">Candidatus Halobonum tyrrellensis G22</name>
    <dbReference type="NCBI Taxonomy" id="1324957"/>
    <lineage>
        <taxon>Archaea</taxon>
        <taxon>Methanobacteriati</taxon>
        <taxon>Methanobacteriota</taxon>
        <taxon>Stenosarchaea group</taxon>
        <taxon>Halobacteria</taxon>
        <taxon>Halobacteriales</taxon>
        <taxon>Haloferacaceae</taxon>
        <taxon>Candidatus Halobonum</taxon>
    </lineage>
</organism>
<evidence type="ECO:0000256" key="1">
    <source>
        <dbReference type="ARBA" id="ARBA00006611"/>
    </source>
</evidence>
<dbReference type="Proteomes" id="UP000017840">
    <property type="component" value="Unassembled WGS sequence"/>
</dbReference>
<evidence type="ECO:0000313" key="5">
    <source>
        <dbReference type="Proteomes" id="UP000017840"/>
    </source>
</evidence>
<evidence type="ECO:0000259" key="3">
    <source>
        <dbReference type="Pfam" id="PF00437"/>
    </source>
</evidence>
<dbReference type="PANTHER" id="PTHR30486:SF6">
    <property type="entry name" value="TYPE IV PILUS RETRACTATION ATPASE PILT"/>
    <property type="match status" value="1"/>
</dbReference>
<dbReference type="PANTHER" id="PTHR30486">
    <property type="entry name" value="TWITCHING MOTILITY PROTEIN PILT"/>
    <property type="match status" value="1"/>
</dbReference>
<dbReference type="EMBL" id="ASGZ01000047">
    <property type="protein sequence ID" value="ESP87756.1"/>
    <property type="molecule type" value="Genomic_DNA"/>
</dbReference>
<feature type="domain" description="Bacterial type II secretion system protein E" evidence="3">
    <location>
        <begin position="13"/>
        <end position="145"/>
    </location>
</feature>
<dbReference type="AlphaFoldDB" id="V4GRS4"/>
<dbReference type="InterPro" id="IPR001482">
    <property type="entry name" value="T2SS/T4SS_dom"/>
</dbReference>
<sequence>LCSLAVERGAAGLVAGPRGAGKTTALGALLWELPAATRAVVVEETPELPTDALGDAGRDVQPLRVGTDDDDALSPTEAVRAALRLGEGSLVVGEVRGEEARALYEAMRVGAAADAVLGTIHGTDAASVRERVVSDLGVSESSFAATDFVLTLGPDRRLDGFEEVVTAGGGSDTTGDDTRFAPLFDRGDASGRGDDAGAATPTGRVDRGESALVAGLARPSESYADVRTALETRAERFRDLAADGRVGVDAAGVTSASAADAHPTARGDREC</sequence>
<reference evidence="4 5" key="1">
    <citation type="journal article" date="2013" name="Genome Announc.">
        <title>Draft Genome Sequence of 'Candidatus Halobonum tyrrellensis' Strain G22, Isolated from the Hypersaline Waters of Lake Tyrrell, Australia.</title>
        <authorList>
            <person name="Ugalde J.A."/>
            <person name="Narasingarao P."/>
            <person name="Kuo S."/>
            <person name="Podell S."/>
            <person name="Allen E.E."/>
        </authorList>
    </citation>
    <scope>NUCLEOTIDE SEQUENCE [LARGE SCALE GENOMIC DNA]</scope>
    <source>
        <strain evidence="4 5">G22</strain>
    </source>
</reference>
<evidence type="ECO:0000256" key="2">
    <source>
        <dbReference type="SAM" id="MobiDB-lite"/>
    </source>
</evidence>
<dbReference type="Gene3D" id="3.40.50.300">
    <property type="entry name" value="P-loop containing nucleotide triphosphate hydrolases"/>
    <property type="match status" value="1"/>
</dbReference>
<evidence type="ECO:0000313" key="4">
    <source>
        <dbReference type="EMBL" id="ESP87756.1"/>
    </source>
</evidence>
<keyword evidence="5" id="KW-1185">Reference proteome</keyword>
<feature type="compositionally biased region" description="Basic and acidic residues" evidence="2">
    <location>
        <begin position="185"/>
        <end position="195"/>
    </location>
</feature>
<dbReference type="OrthoDB" id="31341at2157"/>
<feature type="region of interest" description="Disordered" evidence="2">
    <location>
        <begin position="49"/>
        <end position="72"/>
    </location>
</feature>
<feature type="non-terminal residue" evidence="4">
    <location>
        <position position="1"/>
    </location>
</feature>
<dbReference type="InterPro" id="IPR027417">
    <property type="entry name" value="P-loop_NTPase"/>
</dbReference>
<accession>V4GRS4</accession>
<gene>
    <name evidence="4" type="ORF">K933_12473</name>
</gene>
<feature type="region of interest" description="Disordered" evidence="2">
    <location>
        <begin position="185"/>
        <end position="207"/>
    </location>
</feature>
<dbReference type="InterPro" id="IPR050921">
    <property type="entry name" value="T4SS_GSP_E_ATPase"/>
</dbReference>
<dbReference type="STRING" id="1324957.K933_12473"/>
<dbReference type="GO" id="GO:0016887">
    <property type="term" value="F:ATP hydrolysis activity"/>
    <property type="evidence" value="ECO:0007669"/>
    <property type="project" value="InterPro"/>
</dbReference>
<dbReference type="eggNOG" id="arCOG01818">
    <property type="taxonomic scope" value="Archaea"/>
</dbReference>